<reference evidence="2 3" key="1">
    <citation type="journal article" date="2013" name="J. Bacteriol.">
        <title>Roles of HynAB and Ech, the only two hydrogenases found in the model sulfate reducer Desulfovibrio gigas.</title>
        <authorList>
            <person name="Morais-Silva F.O."/>
            <person name="Santos C.I."/>
            <person name="Rodrigues R."/>
            <person name="Pereira I.A."/>
            <person name="Rodrigues-Pousada C."/>
        </authorList>
    </citation>
    <scope>NUCLEOTIDE SEQUENCE [LARGE SCALE GENOMIC DNA]</scope>
    <source>
        <strain evidence="3">ATCC 19364 / DSM 1382 / NCIMB 9332 / VKM B-1759</strain>
    </source>
</reference>
<dbReference type="PATRIC" id="fig|1121448.10.peg.141"/>
<dbReference type="Pfam" id="PF08241">
    <property type="entry name" value="Methyltransf_11"/>
    <property type="match status" value="1"/>
</dbReference>
<dbReference type="HOGENOM" id="CLU_1068794_0_0_7"/>
<evidence type="ECO:0000313" key="3">
    <source>
        <dbReference type="Proteomes" id="UP000016587"/>
    </source>
</evidence>
<dbReference type="STRING" id="1121448.DGI_0140"/>
<gene>
    <name evidence="2" type="ORF">DGI_0140</name>
</gene>
<organism evidence="2 3">
    <name type="scientific">Megalodesulfovibrio gigas (strain ATCC 19364 / DSM 1382 / NCIMB 9332 / VKM B-1759)</name>
    <name type="common">Desulfovibrio gigas</name>
    <dbReference type="NCBI Taxonomy" id="1121448"/>
    <lineage>
        <taxon>Bacteria</taxon>
        <taxon>Pseudomonadati</taxon>
        <taxon>Thermodesulfobacteriota</taxon>
        <taxon>Desulfovibrionia</taxon>
        <taxon>Desulfovibrionales</taxon>
        <taxon>Desulfovibrionaceae</taxon>
        <taxon>Megalodesulfovibrio</taxon>
    </lineage>
</organism>
<dbReference type="AlphaFoldDB" id="T2G881"/>
<proteinExistence type="predicted"/>
<accession>T2G881</accession>
<dbReference type="Proteomes" id="UP000016587">
    <property type="component" value="Chromosome"/>
</dbReference>
<protein>
    <recommendedName>
        <fullName evidence="1">Methyltransferase type 11 domain-containing protein</fullName>
    </recommendedName>
</protein>
<dbReference type="InterPro" id="IPR013216">
    <property type="entry name" value="Methyltransf_11"/>
</dbReference>
<dbReference type="RefSeq" id="WP_021758651.1">
    <property type="nucleotide sequence ID" value="NC_022444.1"/>
</dbReference>
<dbReference type="PANTHER" id="PTHR43591:SF110">
    <property type="entry name" value="RHODANESE DOMAIN-CONTAINING PROTEIN"/>
    <property type="match status" value="1"/>
</dbReference>
<dbReference type="EMBL" id="CP006585">
    <property type="protein sequence ID" value="AGW12077.1"/>
    <property type="molecule type" value="Genomic_DNA"/>
</dbReference>
<dbReference type="CDD" id="cd02440">
    <property type="entry name" value="AdoMet_MTases"/>
    <property type="match status" value="1"/>
</dbReference>
<sequence length="264" mass="30414">MRLRHTLSAVLQRLLGRPAPSQTNGHYYNALAAREALSIQPVRRKNVLVVGCNTGHDCTYFVEAGAREVHGLDVVESIGQDFQHPAVQYHRISAECMSCFPDDMFDLVYSFATMEHVPNIAAAFQEMCRVTTPGGVLFSVAAPLWHSRYGHHKANLFQNFPWIHLCLSKEEIIQWYLETCPDEMPHEREHIRHHVEYMLNPAFFNMRPAREYLHVCAALPMQLVVNRLDLDDASHLTPDIRRLLGNRYDDEELLAVTHRYIARK</sequence>
<dbReference type="Gene3D" id="3.40.50.150">
    <property type="entry name" value="Vaccinia Virus protein VP39"/>
    <property type="match status" value="1"/>
</dbReference>
<dbReference type="InterPro" id="IPR029063">
    <property type="entry name" value="SAM-dependent_MTases_sf"/>
</dbReference>
<dbReference type="SUPFAM" id="SSF53335">
    <property type="entry name" value="S-adenosyl-L-methionine-dependent methyltransferases"/>
    <property type="match status" value="1"/>
</dbReference>
<evidence type="ECO:0000313" key="2">
    <source>
        <dbReference type="EMBL" id="AGW12077.1"/>
    </source>
</evidence>
<dbReference type="GO" id="GO:0008757">
    <property type="term" value="F:S-adenosylmethionine-dependent methyltransferase activity"/>
    <property type="evidence" value="ECO:0007669"/>
    <property type="project" value="InterPro"/>
</dbReference>
<evidence type="ECO:0000259" key="1">
    <source>
        <dbReference type="Pfam" id="PF08241"/>
    </source>
</evidence>
<feature type="domain" description="Methyltransferase type 11" evidence="1">
    <location>
        <begin position="48"/>
        <end position="138"/>
    </location>
</feature>
<name>T2G881_MEGG1</name>
<keyword evidence="3" id="KW-1185">Reference proteome</keyword>
<dbReference type="eggNOG" id="COG2226">
    <property type="taxonomic scope" value="Bacteria"/>
</dbReference>
<dbReference type="OrthoDB" id="9787738at2"/>
<dbReference type="PANTHER" id="PTHR43591">
    <property type="entry name" value="METHYLTRANSFERASE"/>
    <property type="match status" value="1"/>
</dbReference>
<dbReference type="KEGG" id="dgg:DGI_0140"/>
<reference evidence="3" key="2">
    <citation type="submission" date="2013-07" db="EMBL/GenBank/DDBJ databases">
        <authorList>
            <person name="Morais-Silva F.O."/>
            <person name="Rezende A.M."/>
            <person name="Pimentel C."/>
            <person name="Resende D.M."/>
            <person name="Santos C.I."/>
            <person name="Clemente C."/>
            <person name="de Oliveira L.M."/>
            <person name="da Silva S.M."/>
            <person name="Costa D.A."/>
            <person name="Varela-Raposo A."/>
            <person name="Horacio E.C.A."/>
            <person name="Matos M."/>
            <person name="Flores O."/>
            <person name="Ruiz J.C."/>
            <person name="Rodrigues-Pousada C."/>
        </authorList>
    </citation>
    <scope>NUCLEOTIDE SEQUENCE [LARGE SCALE GENOMIC DNA]</scope>
    <source>
        <strain evidence="3">ATCC 19364 / DSM 1382 / NCIMB 9332 / VKM B-1759</strain>
    </source>
</reference>